<protein>
    <submittedName>
        <fullName evidence="1">Uncharacterized protein</fullName>
    </submittedName>
</protein>
<keyword evidence="2" id="KW-1185">Reference proteome</keyword>
<name>A0A919VN95_9ACTN</name>
<organism evidence="1 2">
    <name type="scientific">Winogradskya consettensis</name>
    <dbReference type="NCBI Taxonomy" id="113560"/>
    <lineage>
        <taxon>Bacteria</taxon>
        <taxon>Bacillati</taxon>
        <taxon>Actinomycetota</taxon>
        <taxon>Actinomycetes</taxon>
        <taxon>Micromonosporales</taxon>
        <taxon>Micromonosporaceae</taxon>
        <taxon>Winogradskya</taxon>
    </lineage>
</organism>
<dbReference type="RefSeq" id="WP_212996586.1">
    <property type="nucleotide sequence ID" value="NZ_BAAATW010000005.1"/>
</dbReference>
<dbReference type="EMBL" id="BOQP01000007">
    <property type="protein sequence ID" value="GIM69700.1"/>
    <property type="molecule type" value="Genomic_DNA"/>
</dbReference>
<reference evidence="1" key="1">
    <citation type="submission" date="2021-03" db="EMBL/GenBank/DDBJ databases">
        <title>Whole genome shotgun sequence of Actinoplanes consettensis NBRC 14913.</title>
        <authorList>
            <person name="Komaki H."/>
            <person name="Tamura T."/>
        </authorList>
    </citation>
    <scope>NUCLEOTIDE SEQUENCE</scope>
    <source>
        <strain evidence="1">NBRC 14913</strain>
    </source>
</reference>
<evidence type="ECO:0000313" key="1">
    <source>
        <dbReference type="EMBL" id="GIM69700.1"/>
    </source>
</evidence>
<gene>
    <name evidence="1" type="ORF">Aco04nite_16540</name>
</gene>
<dbReference type="AlphaFoldDB" id="A0A919VN95"/>
<dbReference type="Proteomes" id="UP000680865">
    <property type="component" value="Unassembled WGS sequence"/>
</dbReference>
<proteinExistence type="predicted"/>
<sequence>MRLVTIKLVPHGCCPVNESPPAVITDVIWTAATPEDLLEHVSIRPGPAVIHLGFYSRLDGKPASASAAAICRRALATSPSLSGWKLAAVQTRRQ</sequence>
<comment type="caution">
    <text evidence="1">The sequence shown here is derived from an EMBL/GenBank/DDBJ whole genome shotgun (WGS) entry which is preliminary data.</text>
</comment>
<evidence type="ECO:0000313" key="2">
    <source>
        <dbReference type="Proteomes" id="UP000680865"/>
    </source>
</evidence>
<accession>A0A919VN95</accession>